<accession>A0A0E9RGF9</accession>
<reference evidence="1" key="2">
    <citation type="journal article" date="2015" name="Fish Shellfish Immunol.">
        <title>Early steps in the European eel (Anguilla anguilla)-Vibrio vulnificus interaction in the gills: Role of the RtxA13 toxin.</title>
        <authorList>
            <person name="Callol A."/>
            <person name="Pajuelo D."/>
            <person name="Ebbesson L."/>
            <person name="Teles M."/>
            <person name="MacKenzie S."/>
            <person name="Amaro C."/>
        </authorList>
    </citation>
    <scope>NUCLEOTIDE SEQUENCE</scope>
</reference>
<evidence type="ECO:0000313" key="1">
    <source>
        <dbReference type="EMBL" id="JAH28189.1"/>
    </source>
</evidence>
<protein>
    <submittedName>
        <fullName evidence="1">Uncharacterized protein</fullName>
    </submittedName>
</protein>
<sequence length="58" mass="6691">MRCSSCFRAGVPSLNPERLRMALLSLHNRNTLYQIFLFLNELSGRTGFRKTQLRCVCA</sequence>
<name>A0A0E9RGF9_ANGAN</name>
<proteinExistence type="predicted"/>
<dbReference type="EMBL" id="GBXM01080388">
    <property type="protein sequence ID" value="JAH28189.1"/>
    <property type="molecule type" value="Transcribed_RNA"/>
</dbReference>
<reference evidence="1" key="1">
    <citation type="submission" date="2014-11" db="EMBL/GenBank/DDBJ databases">
        <authorList>
            <person name="Amaro Gonzalez C."/>
        </authorList>
    </citation>
    <scope>NUCLEOTIDE SEQUENCE</scope>
</reference>
<organism evidence="1">
    <name type="scientific">Anguilla anguilla</name>
    <name type="common">European freshwater eel</name>
    <name type="synonym">Muraena anguilla</name>
    <dbReference type="NCBI Taxonomy" id="7936"/>
    <lineage>
        <taxon>Eukaryota</taxon>
        <taxon>Metazoa</taxon>
        <taxon>Chordata</taxon>
        <taxon>Craniata</taxon>
        <taxon>Vertebrata</taxon>
        <taxon>Euteleostomi</taxon>
        <taxon>Actinopterygii</taxon>
        <taxon>Neopterygii</taxon>
        <taxon>Teleostei</taxon>
        <taxon>Anguilliformes</taxon>
        <taxon>Anguillidae</taxon>
        <taxon>Anguilla</taxon>
    </lineage>
</organism>
<dbReference type="AlphaFoldDB" id="A0A0E9RGF9"/>